<organism evidence="6 7">
    <name type="scientific">Saccharomycodes ludwigii</name>
    <dbReference type="NCBI Taxonomy" id="36035"/>
    <lineage>
        <taxon>Eukaryota</taxon>
        <taxon>Fungi</taxon>
        <taxon>Dikarya</taxon>
        <taxon>Ascomycota</taxon>
        <taxon>Saccharomycotina</taxon>
        <taxon>Saccharomycetes</taxon>
        <taxon>Saccharomycodales</taxon>
        <taxon>Saccharomycodaceae</taxon>
        <taxon>Saccharomycodes</taxon>
    </lineage>
</organism>
<accession>A0A376B7R5</accession>
<dbReference type="Proteomes" id="UP000262825">
    <property type="component" value="Unassembled WGS sequence"/>
</dbReference>
<keyword evidence="7" id="KW-1185">Reference proteome</keyword>
<dbReference type="GO" id="GO:0005634">
    <property type="term" value="C:nucleus"/>
    <property type="evidence" value="ECO:0007669"/>
    <property type="project" value="UniProtKB-UniRule"/>
</dbReference>
<evidence type="ECO:0000313" key="6">
    <source>
        <dbReference type="EMBL" id="SSD60737.1"/>
    </source>
</evidence>
<dbReference type="AlphaFoldDB" id="A0A376B7R5"/>
<proteinExistence type="predicted"/>
<dbReference type="GO" id="GO:0003677">
    <property type="term" value="F:DNA binding"/>
    <property type="evidence" value="ECO:0007669"/>
    <property type="project" value="UniProtKB-UniRule"/>
</dbReference>
<evidence type="ECO:0000256" key="3">
    <source>
        <dbReference type="PROSITE-ProRule" id="PRU00267"/>
    </source>
</evidence>
<dbReference type="Pfam" id="PF00505">
    <property type="entry name" value="HMG_box"/>
    <property type="match status" value="1"/>
</dbReference>
<evidence type="ECO:0000256" key="1">
    <source>
        <dbReference type="ARBA" id="ARBA00023125"/>
    </source>
</evidence>
<dbReference type="PANTHER" id="PTHR46040:SF3">
    <property type="entry name" value="HIGH MOBILITY GROUP PROTEIN 2"/>
    <property type="match status" value="1"/>
</dbReference>
<dbReference type="SUPFAM" id="SSF47095">
    <property type="entry name" value="HMG-box"/>
    <property type="match status" value="1"/>
</dbReference>
<feature type="DNA-binding region" description="HMG box" evidence="3">
    <location>
        <begin position="111"/>
        <end position="184"/>
    </location>
</feature>
<feature type="region of interest" description="Disordered" evidence="4">
    <location>
        <begin position="201"/>
        <end position="269"/>
    </location>
</feature>
<sequence>MKENNNAKFKAAKDALVSSLFELSKSASQTASCVVDFYNYIGEDDEEKLEAFTTLTEALRKLTGATDQLNDINHQLGHSADPKADEELATNSSAVAAVPVKKKAQRDPFAPKKPLTVFFAYSAYIRQSIIDERAKEGLPTLSSTEITQEISKKWNNLGAEEKAKWKQAYDAEMESYQKRKGEYLEAKKNGTFHAEEGFHNMAPVPLPEELGGNGHQGSGIDYDDEDDDASVPAKRYSDSSEKKKKKKKKDKKNKNASTSLSAFPSNFSL</sequence>
<feature type="domain" description="HMG box" evidence="5">
    <location>
        <begin position="111"/>
        <end position="184"/>
    </location>
</feature>
<dbReference type="SMART" id="SM00398">
    <property type="entry name" value="HMG"/>
    <property type="match status" value="1"/>
</dbReference>
<dbReference type="PROSITE" id="PS50118">
    <property type="entry name" value="HMG_BOX_2"/>
    <property type="match status" value="1"/>
</dbReference>
<name>A0A376B7R5_9ASCO</name>
<feature type="compositionally biased region" description="Polar residues" evidence="4">
    <location>
        <begin position="256"/>
        <end position="269"/>
    </location>
</feature>
<evidence type="ECO:0000256" key="4">
    <source>
        <dbReference type="SAM" id="MobiDB-lite"/>
    </source>
</evidence>
<evidence type="ECO:0000256" key="2">
    <source>
        <dbReference type="ARBA" id="ARBA00023242"/>
    </source>
</evidence>
<dbReference type="InterPro" id="IPR051965">
    <property type="entry name" value="ChromReg_NeuronalGeneExpr"/>
</dbReference>
<dbReference type="InterPro" id="IPR036910">
    <property type="entry name" value="HMG_box_dom_sf"/>
</dbReference>
<dbReference type="Gene3D" id="1.10.30.10">
    <property type="entry name" value="High mobility group box domain"/>
    <property type="match status" value="1"/>
</dbReference>
<dbReference type="GO" id="GO:0010468">
    <property type="term" value="P:regulation of gene expression"/>
    <property type="evidence" value="ECO:0007669"/>
    <property type="project" value="TreeGrafter"/>
</dbReference>
<evidence type="ECO:0000313" key="7">
    <source>
        <dbReference type="Proteomes" id="UP000262825"/>
    </source>
</evidence>
<dbReference type="VEuPathDB" id="FungiDB:SCODWIG_02498"/>
<keyword evidence="2 3" id="KW-0539">Nucleus</keyword>
<reference evidence="7" key="1">
    <citation type="submission" date="2018-06" db="EMBL/GenBank/DDBJ databases">
        <authorList>
            <person name="Guldener U."/>
        </authorList>
    </citation>
    <scope>NUCLEOTIDE SEQUENCE [LARGE SCALE GENOMIC DNA]</scope>
    <source>
        <strain evidence="7">UTAD17</strain>
    </source>
</reference>
<keyword evidence="1 3" id="KW-0238">DNA-binding</keyword>
<dbReference type="InterPro" id="IPR009071">
    <property type="entry name" value="HMG_box_dom"/>
</dbReference>
<evidence type="ECO:0000259" key="5">
    <source>
        <dbReference type="PROSITE" id="PS50118"/>
    </source>
</evidence>
<feature type="compositionally biased region" description="Basic residues" evidence="4">
    <location>
        <begin position="242"/>
        <end position="254"/>
    </location>
</feature>
<protein>
    <submittedName>
        <fullName evidence="6">Related to High mobility group protein 1</fullName>
    </submittedName>
</protein>
<dbReference type="PANTHER" id="PTHR46040">
    <property type="entry name" value="HIGH MOBILITY GROUP PROTEIN 2"/>
    <property type="match status" value="1"/>
</dbReference>
<dbReference type="EMBL" id="UFAJ01000437">
    <property type="protein sequence ID" value="SSD60737.1"/>
    <property type="molecule type" value="Genomic_DNA"/>
</dbReference>
<gene>
    <name evidence="6" type="ORF">SCODWIG_02498</name>
</gene>